<dbReference type="EMBL" id="CP002691">
    <property type="protein sequence ID" value="AEE52618.1"/>
    <property type="molecule type" value="Genomic_DNA"/>
</dbReference>
<dbReference type="KEGG" id="hhy:Halhy_4784"/>
<dbReference type="GO" id="GO:0016831">
    <property type="term" value="F:carboxy-lyase activity"/>
    <property type="evidence" value="ECO:0007669"/>
    <property type="project" value="InterPro"/>
</dbReference>
<dbReference type="eggNOG" id="COG2159">
    <property type="taxonomic scope" value="Bacteria"/>
</dbReference>
<dbReference type="Pfam" id="PF04909">
    <property type="entry name" value="Amidohydro_2"/>
    <property type="match status" value="1"/>
</dbReference>
<dbReference type="InterPro" id="IPR032466">
    <property type="entry name" value="Metal_Hydrolase"/>
</dbReference>
<protein>
    <submittedName>
        <fullName evidence="3">Amidohydrolase 2</fullName>
    </submittedName>
</protein>
<name>F4KXV9_HALH1</name>
<dbReference type="OrthoDB" id="9777673at2"/>
<dbReference type="SUPFAM" id="SSF51556">
    <property type="entry name" value="Metallo-dependent hydrolases"/>
    <property type="match status" value="1"/>
</dbReference>
<dbReference type="PANTHER" id="PTHR21240">
    <property type="entry name" value="2-AMINO-3-CARBOXYLMUCONATE-6-SEMIALDEHYDE DECARBOXYLASE"/>
    <property type="match status" value="1"/>
</dbReference>
<dbReference type="GO" id="GO:0005737">
    <property type="term" value="C:cytoplasm"/>
    <property type="evidence" value="ECO:0007669"/>
    <property type="project" value="TreeGrafter"/>
</dbReference>
<gene>
    <name evidence="3" type="ordered locus">Halhy_4784</name>
</gene>
<dbReference type="InterPro" id="IPR006680">
    <property type="entry name" value="Amidohydro-rel"/>
</dbReference>
<dbReference type="GO" id="GO:0016787">
    <property type="term" value="F:hydrolase activity"/>
    <property type="evidence" value="ECO:0007669"/>
    <property type="project" value="InterPro"/>
</dbReference>
<feature type="domain" description="Amidohydrolase-related" evidence="2">
    <location>
        <begin position="9"/>
        <end position="349"/>
    </location>
</feature>
<dbReference type="HOGENOM" id="CLU_039329_0_1_10"/>
<reference evidence="3 4" key="1">
    <citation type="journal article" date="2011" name="Stand. Genomic Sci.">
        <title>Complete genome sequence of Haliscomenobacter hydrossis type strain (O).</title>
        <authorList>
            <consortium name="US DOE Joint Genome Institute (JGI-PGF)"/>
            <person name="Daligault H."/>
            <person name="Lapidus A."/>
            <person name="Zeytun A."/>
            <person name="Nolan M."/>
            <person name="Lucas S."/>
            <person name="Del Rio T.G."/>
            <person name="Tice H."/>
            <person name="Cheng J.F."/>
            <person name="Tapia R."/>
            <person name="Han C."/>
            <person name="Goodwin L."/>
            <person name="Pitluck S."/>
            <person name="Liolios K."/>
            <person name="Pagani I."/>
            <person name="Ivanova N."/>
            <person name="Huntemann M."/>
            <person name="Mavromatis K."/>
            <person name="Mikhailova N."/>
            <person name="Pati A."/>
            <person name="Chen A."/>
            <person name="Palaniappan K."/>
            <person name="Land M."/>
            <person name="Hauser L."/>
            <person name="Brambilla E.M."/>
            <person name="Rohde M."/>
            <person name="Verbarg S."/>
            <person name="Goker M."/>
            <person name="Bristow J."/>
            <person name="Eisen J.A."/>
            <person name="Markowitz V."/>
            <person name="Hugenholtz P."/>
            <person name="Kyrpides N.C."/>
            <person name="Klenk H.P."/>
            <person name="Woyke T."/>
        </authorList>
    </citation>
    <scope>NUCLEOTIDE SEQUENCE [LARGE SCALE GENOMIC DNA]</scope>
    <source>
        <strain evidence="4">ATCC 27775 / DSM 1100 / LMG 10767 / O</strain>
    </source>
</reference>
<organism evidence="3 4">
    <name type="scientific">Haliscomenobacter hydrossis (strain ATCC 27775 / DSM 1100 / LMG 10767 / O)</name>
    <dbReference type="NCBI Taxonomy" id="760192"/>
    <lineage>
        <taxon>Bacteria</taxon>
        <taxon>Pseudomonadati</taxon>
        <taxon>Bacteroidota</taxon>
        <taxon>Saprospiria</taxon>
        <taxon>Saprospirales</taxon>
        <taxon>Haliscomenobacteraceae</taxon>
        <taxon>Haliscomenobacter</taxon>
    </lineage>
</organism>
<dbReference type="Proteomes" id="UP000008461">
    <property type="component" value="Chromosome"/>
</dbReference>
<keyword evidence="4" id="KW-1185">Reference proteome</keyword>
<accession>F4KXV9</accession>
<reference key="2">
    <citation type="submission" date="2011-04" db="EMBL/GenBank/DDBJ databases">
        <title>Complete sequence of chromosome of Haliscomenobacter hydrossis DSM 1100.</title>
        <authorList>
            <consortium name="US DOE Joint Genome Institute (JGI-PGF)"/>
            <person name="Lucas S."/>
            <person name="Han J."/>
            <person name="Lapidus A."/>
            <person name="Bruce D."/>
            <person name="Goodwin L."/>
            <person name="Pitluck S."/>
            <person name="Peters L."/>
            <person name="Kyrpides N."/>
            <person name="Mavromatis K."/>
            <person name="Ivanova N."/>
            <person name="Ovchinnikova G."/>
            <person name="Pagani I."/>
            <person name="Daligault H."/>
            <person name="Detter J.C."/>
            <person name="Han C."/>
            <person name="Land M."/>
            <person name="Hauser L."/>
            <person name="Markowitz V."/>
            <person name="Cheng J.-F."/>
            <person name="Hugenholtz P."/>
            <person name="Woyke T."/>
            <person name="Wu D."/>
            <person name="Verbarg S."/>
            <person name="Frueling A."/>
            <person name="Brambilla E."/>
            <person name="Klenk H.-P."/>
            <person name="Eisen J.A."/>
        </authorList>
    </citation>
    <scope>NUCLEOTIDE SEQUENCE</scope>
    <source>
        <strain>DSM 1100</strain>
    </source>
</reference>
<evidence type="ECO:0000313" key="3">
    <source>
        <dbReference type="EMBL" id="AEE52618.1"/>
    </source>
</evidence>
<evidence type="ECO:0000259" key="2">
    <source>
        <dbReference type="Pfam" id="PF04909"/>
    </source>
</evidence>
<dbReference type="Gene3D" id="3.20.20.140">
    <property type="entry name" value="Metal-dependent hydrolases"/>
    <property type="match status" value="1"/>
</dbReference>
<dbReference type="GO" id="GO:0019748">
    <property type="term" value="P:secondary metabolic process"/>
    <property type="evidence" value="ECO:0007669"/>
    <property type="project" value="TreeGrafter"/>
</dbReference>
<sequence length="356" mass="40720">MSHIQAIIDCDVHNTYRSQVELYPYLQEPWLSRLKEKGFGYSLDTFHSSVQAKRLDAKPENGPAGSDYGLLKTQLLDKLSIDYAILTGEGISGVSYMPDVEYPTALASAYNQWMVEEWLSKDERLLGSLHLAIQNPEAAAAEIYRWGTHPKVVQVSIPTATPLPLAHPFYRPILRAASEMDLVVALHFRQPGLSAPSITPVGMPFNYLDFHTLVSLPYMSQLVMLVSSGIFEELPNLKILMMEGGFIWVIHLLWRFDKDYRALHRLAPALSKFPSEYIHQHFKFGIQPIYEPREASMFQQVIEAGELQKSLVFGSDYPHWDADEPDFIRRFLPKEWESAVFYDNAASWFKYFKPAV</sequence>
<dbReference type="RefSeq" id="WP_013767156.1">
    <property type="nucleotide sequence ID" value="NC_015510.1"/>
</dbReference>
<keyword evidence="1" id="KW-0456">Lyase</keyword>
<proteinExistence type="predicted"/>
<dbReference type="PANTHER" id="PTHR21240:SF28">
    <property type="entry name" value="ISO-OROTATE DECARBOXYLASE (EUROFUNG)"/>
    <property type="match status" value="1"/>
</dbReference>
<evidence type="ECO:0000256" key="1">
    <source>
        <dbReference type="ARBA" id="ARBA00023239"/>
    </source>
</evidence>
<dbReference type="AlphaFoldDB" id="F4KXV9"/>
<evidence type="ECO:0000313" key="4">
    <source>
        <dbReference type="Proteomes" id="UP000008461"/>
    </source>
</evidence>
<dbReference type="STRING" id="760192.Halhy_4784"/>
<dbReference type="InterPro" id="IPR032465">
    <property type="entry name" value="ACMSD"/>
</dbReference>